<evidence type="ECO:0000313" key="3">
    <source>
        <dbReference type="Proteomes" id="UP000053825"/>
    </source>
</evidence>
<dbReference type="EMBL" id="KQ414621">
    <property type="protein sequence ID" value="KOC67585.1"/>
    <property type="molecule type" value="Genomic_DNA"/>
</dbReference>
<dbReference type="AlphaFoldDB" id="A0A0L7R9N5"/>
<proteinExistence type="predicted"/>
<feature type="non-terminal residue" evidence="2">
    <location>
        <position position="1"/>
    </location>
</feature>
<dbReference type="Proteomes" id="UP000053825">
    <property type="component" value="Unassembled WGS sequence"/>
</dbReference>
<reference evidence="2 3" key="1">
    <citation type="submission" date="2015-07" db="EMBL/GenBank/DDBJ databases">
        <title>The genome of Habropoda laboriosa.</title>
        <authorList>
            <person name="Pan H."/>
            <person name="Kapheim K."/>
        </authorList>
    </citation>
    <scope>NUCLEOTIDE SEQUENCE [LARGE SCALE GENOMIC DNA]</scope>
    <source>
        <strain evidence="2">0110345459</strain>
    </source>
</reference>
<feature type="region of interest" description="Disordered" evidence="1">
    <location>
        <begin position="38"/>
        <end position="58"/>
    </location>
</feature>
<gene>
    <name evidence="2" type="ORF">WH47_10360</name>
</gene>
<evidence type="ECO:0000313" key="2">
    <source>
        <dbReference type="EMBL" id="KOC67585.1"/>
    </source>
</evidence>
<sequence length="130" mass="14464">SNQALMTTRGNGRECPGHVAVRLLGLAHSLPLVPPRPFYPLREKKKEPHPPTSPSIQTHRTLYVNIPDPPSLPLAPPHTHTYTGIHTHVQTDTRSTVQGAEQTNRYRGRKRSFVERGVLSNYSFAISAEA</sequence>
<protein>
    <submittedName>
        <fullName evidence="2">Uncharacterized protein</fullName>
    </submittedName>
</protein>
<name>A0A0L7R9N5_9HYME</name>
<accession>A0A0L7R9N5</accession>
<keyword evidence="3" id="KW-1185">Reference proteome</keyword>
<evidence type="ECO:0000256" key="1">
    <source>
        <dbReference type="SAM" id="MobiDB-lite"/>
    </source>
</evidence>
<organism evidence="2 3">
    <name type="scientific">Habropoda laboriosa</name>
    <dbReference type="NCBI Taxonomy" id="597456"/>
    <lineage>
        <taxon>Eukaryota</taxon>
        <taxon>Metazoa</taxon>
        <taxon>Ecdysozoa</taxon>
        <taxon>Arthropoda</taxon>
        <taxon>Hexapoda</taxon>
        <taxon>Insecta</taxon>
        <taxon>Pterygota</taxon>
        <taxon>Neoptera</taxon>
        <taxon>Endopterygota</taxon>
        <taxon>Hymenoptera</taxon>
        <taxon>Apocrita</taxon>
        <taxon>Aculeata</taxon>
        <taxon>Apoidea</taxon>
        <taxon>Anthophila</taxon>
        <taxon>Apidae</taxon>
        <taxon>Habropoda</taxon>
    </lineage>
</organism>